<proteinExistence type="predicted"/>
<dbReference type="InterPro" id="IPR017871">
    <property type="entry name" value="ABC_transporter-like_CS"/>
</dbReference>
<evidence type="ECO:0000256" key="3">
    <source>
        <dbReference type="ARBA" id="ARBA00022475"/>
    </source>
</evidence>
<dbReference type="Gene3D" id="3.40.50.300">
    <property type="entry name" value="P-loop containing nucleotide triphosphate hydrolases"/>
    <property type="match status" value="1"/>
</dbReference>
<evidence type="ECO:0000256" key="9">
    <source>
        <dbReference type="SAM" id="Phobius"/>
    </source>
</evidence>
<dbReference type="PROSITE" id="PS50893">
    <property type="entry name" value="ABC_TRANSPORTER_2"/>
    <property type="match status" value="1"/>
</dbReference>
<keyword evidence="7 9" id="KW-1133">Transmembrane helix</keyword>
<evidence type="ECO:0000256" key="4">
    <source>
        <dbReference type="ARBA" id="ARBA00022692"/>
    </source>
</evidence>
<dbReference type="GO" id="GO:0016887">
    <property type="term" value="F:ATP hydrolysis activity"/>
    <property type="evidence" value="ECO:0007669"/>
    <property type="project" value="InterPro"/>
</dbReference>
<dbReference type="PANTHER" id="PTHR43394:SF1">
    <property type="entry name" value="ATP-BINDING CASSETTE SUB-FAMILY B MEMBER 10, MITOCHONDRIAL"/>
    <property type="match status" value="1"/>
</dbReference>
<dbReference type="PROSITE" id="PS00211">
    <property type="entry name" value="ABC_TRANSPORTER_1"/>
    <property type="match status" value="1"/>
</dbReference>
<dbReference type="PROSITE" id="PS50929">
    <property type="entry name" value="ABC_TM1F"/>
    <property type="match status" value="1"/>
</dbReference>
<sequence>MREKKNQNQMEPLKKFLKYIRKFKAWIYVSAVLSLVAAILNLIGPNALSKVTDLITEGLSGDMNLFWIRRICILLAALYVLGWAVNYVEGFIMATVSQDITKSMRRDISRKIDRLPLRYFDSHDTGDTLSLVTNDVDTVGQMLNQSLSTIILNVALLVGATIMMLVTNWKMALLGILSALIGFAIVLLIISKSQGYFSQQQKELGSLNGHIEETYGGLLVIKAYNNQNVSRKTFREKNEKLYTANWKSTYLSGIMQPLMMFIGNLAYVVVCITGAVLAMRGEITFGVIVAFMLYIRNFTNPLQNLAQAFSSMQSMIAACDRIFTFLEEEEMEDESYKTATLKYVKGNVAFDHVKFGYNENREIIHDFTSNIKAGQKVAIVGPTGAGKTTIVNLLMRFYDINSGKITIDDVNTIDMKRETVHDIFGMVLQDTWLMEGTVRENLVYNKKDVSDHRLDEVCEAVGLTDLIKQLPNGYDTILNEDAGISAGQKQLITIARAMIADSPLMILDEATSSVDTRTEQKVQKAMDLLTQGRTSFVIAHRLSTIKNADCILVMKDGDIIETGTHDQLMEKGGFYADLYNSQFASAGA</sequence>
<organism evidence="12 13">
    <name type="scientific">Catenisphaera adipataccumulans</name>
    <dbReference type="NCBI Taxonomy" id="700500"/>
    <lineage>
        <taxon>Bacteria</taxon>
        <taxon>Bacillati</taxon>
        <taxon>Bacillota</taxon>
        <taxon>Erysipelotrichia</taxon>
        <taxon>Erysipelotrichales</taxon>
        <taxon>Erysipelotrichaceae</taxon>
        <taxon>Catenisphaera</taxon>
    </lineage>
</organism>
<feature type="transmembrane region" description="Helical" evidence="9">
    <location>
        <begin position="25"/>
        <end position="47"/>
    </location>
</feature>
<feature type="domain" description="ABC transmembrane type-1" evidence="11">
    <location>
        <begin position="29"/>
        <end position="314"/>
    </location>
</feature>
<evidence type="ECO:0000256" key="5">
    <source>
        <dbReference type="ARBA" id="ARBA00022741"/>
    </source>
</evidence>
<dbReference type="InterPro" id="IPR027417">
    <property type="entry name" value="P-loop_NTPase"/>
</dbReference>
<dbReference type="FunFam" id="3.40.50.300:FF:000287">
    <property type="entry name" value="Multidrug ABC transporter ATP-binding protein"/>
    <property type="match status" value="1"/>
</dbReference>
<keyword evidence="3" id="KW-1003">Cell membrane</keyword>
<evidence type="ECO:0000259" key="10">
    <source>
        <dbReference type="PROSITE" id="PS50893"/>
    </source>
</evidence>
<dbReference type="EMBL" id="JACHHK010000002">
    <property type="protein sequence ID" value="MBB5182637.1"/>
    <property type="molecule type" value="Genomic_DNA"/>
</dbReference>
<dbReference type="GO" id="GO:0005886">
    <property type="term" value="C:plasma membrane"/>
    <property type="evidence" value="ECO:0007669"/>
    <property type="project" value="UniProtKB-SubCell"/>
</dbReference>
<feature type="transmembrane region" description="Helical" evidence="9">
    <location>
        <begin position="265"/>
        <end position="295"/>
    </location>
</feature>
<evidence type="ECO:0000256" key="6">
    <source>
        <dbReference type="ARBA" id="ARBA00022840"/>
    </source>
</evidence>
<dbReference type="PANTHER" id="PTHR43394">
    <property type="entry name" value="ATP-DEPENDENT PERMEASE MDL1, MITOCHONDRIAL"/>
    <property type="match status" value="1"/>
</dbReference>
<keyword evidence="5" id="KW-0547">Nucleotide-binding</keyword>
<evidence type="ECO:0000256" key="7">
    <source>
        <dbReference type="ARBA" id="ARBA00022989"/>
    </source>
</evidence>
<keyword evidence="6 12" id="KW-0067">ATP-binding</keyword>
<reference evidence="12 13" key="1">
    <citation type="submission" date="2020-08" db="EMBL/GenBank/DDBJ databases">
        <title>Genomic Encyclopedia of Type Strains, Phase IV (KMG-IV): sequencing the most valuable type-strain genomes for metagenomic binning, comparative biology and taxonomic classification.</title>
        <authorList>
            <person name="Goeker M."/>
        </authorList>
    </citation>
    <scope>NUCLEOTIDE SEQUENCE [LARGE SCALE GENOMIC DNA]</scope>
    <source>
        <strain evidence="12 13">DSM 25799</strain>
    </source>
</reference>
<name>A0A7W8CW02_9FIRM</name>
<dbReference type="SUPFAM" id="SSF52540">
    <property type="entry name" value="P-loop containing nucleoside triphosphate hydrolases"/>
    <property type="match status" value="1"/>
</dbReference>
<dbReference type="Pfam" id="PF00664">
    <property type="entry name" value="ABC_membrane"/>
    <property type="match status" value="1"/>
</dbReference>
<dbReference type="CDD" id="cd18547">
    <property type="entry name" value="ABC_6TM_Tm288_like"/>
    <property type="match status" value="1"/>
</dbReference>
<dbReference type="Pfam" id="PF00005">
    <property type="entry name" value="ABC_tran"/>
    <property type="match status" value="1"/>
</dbReference>
<dbReference type="GO" id="GO:0005524">
    <property type="term" value="F:ATP binding"/>
    <property type="evidence" value="ECO:0007669"/>
    <property type="project" value="UniProtKB-KW"/>
</dbReference>
<keyword evidence="4 9" id="KW-0812">Transmembrane</keyword>
<dbReference type="CDD" id="cd03254">
    <property type="entry name" value="ABCC_Glucan_exporter_like"/>
    <property type="match status" value="1"/>
</dbReference>
<feature type="transmembrane region" description="Helical" evidence="9">
    <location>
        <begin position="147"/>
        <end position="166"/>
    </location>
</feature>
<evidence type="ECO:0000256" key="1">
    <source>
        <dbReference type="ARBA" id="ARBA00004651"/>
    </source>
</evidence>
<dbReference type="InterPro" id="IPR011527">
    <property type="entry name" value="ABC1_TM_dom"/>
</dbReference>
<dbReference type="RefSeq" id="WP_183327479.1">
    <property type="nucleotide sequence ID" value="NZ_JACHHK010000002.1"/>
</dbReference>
<dbReference type="SUPFAM" id="SSF90123">
    <property type="entry name" value="ABC transporter transmembrane region"/>
    <property type="match status" value="1"/>
</dbReference>
<evidence type="ECO:0000313" key="12">
    <source>
        <dbReference type="EMBL" id="MBB5182637.1"/>
    </source>
</evidence>
<dbReference type="InterPro" id="IPR039421">
    <property type="entry name" value="Type_1_exporter"/>
</dbReference>
<dbReference type="Gene3D" id="1.20.1560.10">
    <property type="entry name" value="ABC transporter type 1, transmembrane domain"/>
    <property type="match status" value="1"/>
</dbReference>
<dbReference type="FunFam" id="1.20.1560.10:FF:000011">
    <property type="entry name" value="Multidrug ABC transporter ATP-binding protein"/>
    <property type="match status" value="1"/>
</dbReference>
<evidence type="ECO:0000256" key="2">
    <source>
        <dbReference type="ARBA" id="ARBA00022448"/>
    </source>
</evidence>
<keyword evidence="13" id="KW-1185">Reference proteome</keyword>
<dbReference type="GO" id="GO:0015421">
    <property type="term" value="F:ABC-type oligopeptide transporter activity"/>
    <property type="evidence" value="ECO:0007669"/>
    <property type="project" value="TreeGrafter"/>
</dbReference>
<dbReference type="InterPro" id="IPR036640">
    <property type="entry name" value="ABC1_TM_sf"/>
</dbReference>
<dbReference type="InterPro" id="IPR003593">
    <property type="entry name" value="AAA+_ATPase"/>
</dbReference>
<accession>A0A7W8CW02</accession>
<feature type="transmembrane region" description="Helical" evidence="9">
    <location>
        <begin position="67"/>
        <end position="96"/>
    </location>
</feature>
<keyword evidence="2" id="KW-0813">Transport</keyword>
<dbReference type="AlphaFoldDB" id="A0A7W8CW02"/>
<comment type="caution">
    <text evidence="12">The sequence shown here is derived from an EMBL/GenBank/DDBJ whole genome shotgun (WGS) entry which is preliminary data.</text>
</comment>
<keyword evidence="8 9" id="KW-0472">Membrane</keyword>
<feature type="transmembrane region" description="Helical" evidence="9">
    <location>
        <begin position="172"/>
        <end position="190"/>
    </location>
</feature>
<feature type="domain" description="ABC transporter" evidence="10">
    <location>
        <begin position="348"/>
        <end position="581"/>
    </location>
</feature>
<dbReference type="SMART" id="SM00382">
    <property type="entry name" value="AAA"/>
    <property type="match status" value="1"/>
</dbReference>
<evidence type="ECO:0000259" key="11">
    <source>
        <dbReference type="PROSITE" id="PS50929"/>
    </source>
</evidence>
<evidence type="ECO:0000256" key="8">
    <source>
        <dbReference type="ARBA" id="ARBA00023136"/>
    </source>
</evidence>
<evidence type="ECO:0000313" key="13">
    <source>
        <dbReference type="Proteomes" id="UP000539953"/>
    </source>
</evidence>
<dbReference type="InterPro" id="IPR003439">
    <property type="entry name" value="ABC_transporter-like_ATP-bd"/>
</dbReference>
<comment type="subcellular location">
    <subcellularLocation>
        <location evidence="1">Cell membrane</location>
        <topology evidence="1">Multi-pass membrane protein</topology>
    </subcellularLocation>
</comment>
<protein>
    <submittedName>
        <fullName evidence="12">ATP-binding cassette subfamily B protein</fullName>
    </submittedName>
</protein>
<gene>
    <name evidence="12" type="ORF">HNQ47_000656</name>
</gene>
<dbReference type="Proteomes" id="UP000539953">
    <property type="component" value="Unassembled WGS sequence"/>
</dbReference>